<feature type="compositionally biased region" description="Basic residues" evidence="1">
    <location>
        <begin position="85"/>
        <end position="103"/>
    </location>
</feature>
<protein>
    <submittedName>
        <fullName evidence="2">Uncharacterized protein</fullName>
    </submittedName>
</protein>
<dbReference type="EMBL" id="CADCSZ010000220">
    <property type="protein sequence ID" value="CAA9276863.1"/>
    <property type="molecule type" value="Genomic_DNA"/>
</dbReference>
<dbReference type="AlphaFoldDB" id="A0A6J4JFK9"/>
<feature type="non-terminal residue" evidence="2">
    <location>
        <position position="156"/>
    </location>
</feature>
<sequence length="156" mass="16150">GEVGRARGGGTGAGGEGAGALRRPSAQPAGDAQAGRLAPPERGRGAALRRPAVDRDDGRVPQGSRPAAGPPAGPALGAGRPQPGRWRRQGVRAGRRDRRRGRDRRLAGRPGLPTARAVPPVPGGRRGGLHRPGRGRPPRDRRVAPGPRPLARRAEL</sequence>
<feature type="compositionally biased region" description="Low complexity" evidence="1">
    <location>
        <begin position="108"/>
        <end position="118"/>
    </location>
</feature>
<accession>A0A6J4JFK9</accession>
<name>A0A6J4JFK9_9ACTN</name>
<feature type="non-terminal residue" evidence="2">
    <location>
        <position position="1"/>
    </location>
</feature>
<proteinExistence type="predicted"/>
<organism evidence="2">
    <name type="scientific">uncultured Acidimicrobiales bacterium</name>
    <dbReference type="NCBI Taxonomy" id="310071"/>
    <lineage>
        <taxon>Bacteria</taxon>
        <taxon>Bacillati</taxon>
        <taxon>Actinomycetota</taxon>
        <taxon>Acidimicrobiia</taxon>
        <taxon>Acidimicrobiales</taxon>
        <taxon>environmental samples</taxon>
    </lineage>
</organism>
<evidence type="ECO:0000313" key="2">
    <source>
        <dbReference type="EMBL" id="CAA9276863.1"/>
    </source>
</evidence>
<feature type="region of interest" description="Disordered" evidence="1">
    <location>
        <begin position="1"/>
        <end position="156"/>
    </location>
</feature>
<gene>
    <name evidence="2" type="ORF">AVDCRST_MAG76-3733</name>
</gene>
<feature type="compositionally biased region" description="Low complexity" evidence="1">
    <location>
        <begin position="74"/>
        <end position="84"/>
    </location>
</feature>
<feature type="compositionally biased region" description="Basic residues" evidence="1">
    <location>
        <begin position="127"/>
        <end position="136"/>
    </location>
</feature>
<feature type="compositionally biased region" description="Gly residues" evidence="1">
    <location>
        <begin position="1"/>
        <end position="18"/>
    </location>
</feature>
<reference evidence="2" key="1">
    <citation type="submission" date="2020-02" db="EMBL/GenBank/DDBJ databases">
        <authorList>
            <person name="Meier V. D."/>
        </authorList>
    </citation>
    <scope>NUCLEOTIDE SEQUENCE</scope>
    <source>
        <strain evidence="2">AVDCRST_MAG76</strain>
    </source>
</reference>
<evidence type="ECO:0000256" key="1">
    <source>
        <dbReference type="SAM" id="MobiDB-lite"/>
    </source>
</evidence>